<gene>
    <name evidence="2" type="ORF">MNBD_NITROSPIRAE03-317</name>
</gene>
<reference evidence="2" key="1">
    <citation type="submission" date="2018-06" db="EMBL/GenBank/DDBJ databases">
        <authorList>
            <person name="Zhirakovskaya E."/>
        </authorList>
    </citation>
    <scope>NUCLEOTIDE SEQUENCE</scope>
</reference>
<keyword evidence="1" id="KW-0472">Membrane</keyword>
<keyword evidence="1" id="KW-1133">Transmembrane helix</keyword>
<evidence type="ECO:0000256" key="1">
    <source>
        <dbReference type="SAM" id="Phobius"/>
    </source>
</evidence>
<feature type="transmembrane region" description="Helical" evidence="1">
    <location>
        <begin position="216"/>
        <end position="232"/>
    </location>
</feature>
<name>A0A3B1CW97_9ZZZZ</name>
<sequence length="361" mass="40524">MSVEKIIFLYKDHLVVCSREGTAWREETFPLTGELHSHKGYILVLPDELVNLISTDIRPVKSGNLREMVRLHLSGIFPEGVIQERFGFVNTSPVTAFVYLEDLSGLIEKYPDLFNSASIVTTPSLIALLSEEGNFVLKTDSTTLLKNDNGFLHIAGDTEGYPIAGDLKEFNLTGQERKQALQWLDRIIAKGRSKDLNLRLTGQQEGWSLAAMKKDLIFWGAVYLIFVIALFLKTVPLKEDLKVYEKAMDGIYSSMKIADNPDPYGMLLFRISQLKKQGAGNIEPLKILSAMSTSFDDDDASVDDLNVNQELIRIKGTIKNLQSLEKASENLSRTLKVKFVIESAKVQQEGVNFIITARFKE</sequence>
<dbReference type="EMBL" id="UOGI01000268">
    <property type="protein sequence ID" value="VAX34179.1"/>
    <property type="molecule type" value="Genomic_DNA"/>
</dbReference>
<accession>A0A3B1CW97</accession>
<protein>
    <submittedName>
        <fullName evidence="2">Uncharacterized protein</fullName>
    </submittedName>
</protein>
<evidence type="ECO:0000313" key="2">
    <source>
        <dbReference type="EMBL" id="VAX34179.1"/>
    </source>
</evidence>
<keyword evidence="1" id="KW-0812">Transmembrane</keyword>
<organism evidence="2">
    <name type="scientific">hydrothermal vent metagenome</name>
    <dbReference type="NCBI Taxonomy" id="652676"/>
    <lineage>
        <taxon>unclassified sequences</taxon>
        <taxon>metagenomes</taxon>
        <taxon>ecological metagenomes</taxon>
    </lineage>
</organism>
<proteinExistence type="predicted"/>
<dbReference type="AlphaFoldDB" id="A0A3B1CW97"/>